<evidence type="ECO:0000313" key="4">
    <source>
        <dbReference type="EMBL" id="MDQ0169330.1"/>
    </source>
</evidence>
<dbReference type="EMBL" id="JAUSTI010000002">
    <property type="protein sequence ID" value="MDQ0169330.1"/>
    <property type="molecule type" value="Genomic_DNA"/>
</dbReference>
<keyword evidence="5" id="KW-1185">Reference proteome</keyword>
<dbReference type="PANTHER" id="PTHR43976:SF16">
    <property type="entry name" value="SHORT-CHAIN DEHYDROGENASE_REDUCTASE FAMILY PROTEIN"/>
    <property type="match status" value="1"/>
</dbReference>
<dbReference type="PRINTS" id="PR00081">
    <property type="entry name" value="GDHRDH"/>
</dbReference>
<dbReference type="CDD" id="cd05374">
    <property type="entry name" value="17beta-HSD-like_SDR_c"/>
    <property type="match status" value="1"/>
</dbReference>
<accession>A0ABT9W7V6</accession>
<gene>
    <name evidence="4" type="ORF">J2T19_000770</name>
</gene>
<name>A0ABT9W7V6_9BACL</name>
<dbReference type="NCBIfam" id="NF006114">
    <property type="entry name" value="PRK08263.1"/>
    <property type="match status" value="1"/>
</dbReference>
<dbReference type="PRINTS" id="PR00080">
    <property type="entry name" value="SDRFAMILY"/>
</dbReference>
<dbReference type="RefSeq" id="WP_307213330.1">
    <property type="nucleotide sequence ID" value="NZ_JAUSTI010000002.1"/>
</dbReference>
<dbReference type="Proteomes" id="UP001233836">
    <property type="component" value="Unassembled WGS sequence"/>
</dbReference>
<dbReference type="Gene3D" id="3.40.50.720">
    <property type="entry name" value="NAD(P)-binding Rossmann-like Domain"/>
    <property type="match status" value="1"/>
</dbReference>
<evidence type="ECO:0000256" key="1">
    <source>
        <dbReference type="ARBA" id="ARBA00006484"/>
    </source>
</evidence>
<dbReference type="InterPro" id="IPR002347">
    <property type="entry name" value="SDR_fam"/>
</dbReference>
<evidence type="ECO:0000313" key="5">
    <source>
        <dbReference type="Proteomes" id="UP001233836"/>
    </source>
</evidence>
<dbReference type="InterPro" id="IPR036291">
    <property type="entry name" value="NAD(P)-bd_dom_sf"/>
</dbReference>
<reference evidence="4 5" key="1">
    <citation type="submission" date="2023-07" db="EMBL/GenBank/DDBJ databases">
        <title>Sorghum-associated microbial communities from plants grown in Nebraska, USA.</title>
        <authorList>
            <person name="Schachtman D."/>
        </authorList>
    </citation>
    <scope>NUCLEOTIDE SEQUENCE [LARGE SCALE GENOMIC DNA]</scope>
    <source>
        <strain evidence="4 5">DS1314</strain>
    </source>
</reference>
<dbReference type="SUPFAM" id="SSF51735">
    <property type="entry name" value="NAD(P)-binding Rossmann-fold domains"/>
    <property type="match status" value="1"/>
</dbReference>
<dbReference type="InterPro" id="IPR051911">
    <property type="entry name" value="SDR_oxidoreductase"/>
</dbReference>
<proteinExistence type="inferred from homology"/>
<evidence type="ECO:0000256" key="2">
    <source>
        <dbReference type="ARBA" id="ARBA00023002"/>
    </source>
</evidence>
<dbReference type="NCBIfam" id="NF004824">
    <property type="entry name" value="PRK06180.1"/>
    <property type="match status" value="1"/>
</dbReference>
<protein>
    <submittedName>
        <fullName evidence="4">NADP-dependent 3-hydroxy acid dehydrogenase YdfG</fullName>
    </submittedName>
</protein>
<dbReference type="Pfam" id="PF00106">
    <property type="entry name" value="adh_short"/>
    <property type="match status" value="1"/>
</dbReference>
<keyword evidence="2" id="KW-0560">Oxidoreductase</keyword>
<organism evidence="4 5">
    <name type="scientific">Paenibacillus tundrae</name>
    <dbReference type="NCBI Taxonomy" id="528187"/>
    <lineage>
        <taxon>Bacteria</taxon>
        <taxon>Bacillati</taxon>
        <taxon>Bacillota</taxon>
        <taxon>Bacilli</taxon>
        <taxon>Bacillales</taxon>
        <taxon>Paenibacillaceae</taxon>
        <taxon>Paenibacillus</taxon>
    </lineage>
</organism>
<dbReference type="PANTHER" id="PTHR43976">
    <property type="entry name" value="SHORT CHAIN DEHYDROGENASE"/>
    <property type="match status" value="1"/>
</dbReference>
<comment type="similarity">
    <text evidence="1 3">Belongs to the short-chain dehydrogenases/reductases (SDR) family.</text>
</comment>
<evidence type="ECO:0000256" key="3">
    <source>
        <dbReference type="RuleBase" id="RU000363"/>
    </source>
</evidence>
<sequence length="280" mass="30959">MSEQKVWFITGCSTGFGRHIAEQAIDAGYKVVVTARNINQITDLTVGNEKHVLALPLDVTNSEQIRNAIDRTIEKFNRIDVLVNNAGVGYFSSVEESIEEETRKMFEINFWGLMHVTNAVLPHMRSQKSGHIINFSSIGGLTSFPTLGYYHATKYAVEGISESLSQELAPFNIHVTLMEPSGFRTDWGGRSSVKTETSIPELKESIVGQMLQGVQLGAGQEAGDPAKAAEAVIKVVETTEPPLRLLLGQQAYDAATYKFNNMLSSIEEWKEITVNADYKQ</sequence>
<comment type="caution">
    <text evidence="4">The sequence shown here is derived from an EMBL/GenBank/DDBJ whole genome shotgun (WGS) entry which is preliminary data.</text>
</comment>